<reference evidence="2 3" key="1">
    <citation type="submission" date="2024-09" db="EMBL/GenBank/DDBJ databases">
        <authorList>
            <person name="Sun Q."/>
            <person name="Mori K."/>
        </authorList>
    </citation>
    <scope>NUCLEOTIDE SEQUENCE [LARGE SCALE GENOMIC DNA]</scope>
    <source>
        <strain evidence="2 3">ATCC 51272</strain>
    </source>
</reference>
<evidence type="ECO:0000313" key="3">
    <source>
        <dbReference type="Proteomes" id="UP001589688"/>
    </source>
</evidence>
<dbReference type="RefSeq" id="WP_005843338.1">
    <property type="nucleotide sequence ID" value="NZ_JADU01000016.1"/>
</dbReference>
<comment type="caution">
    <text evidence="2">The sequence shown here is derived from an EMBL/GenBank/DDBJ whole genome shotgun (WGS) entry which is preliminary data.</text>
</comment>
<feature type="transmembrane region" description="Helical" evidence="1">
    <location>
        <begin position="29"/>
        <end position="49"/>
    </location>
</feature>
<proteinExistence type="predicted"/>
<evidence type="ECO:0000313" key="2">
    <source>
        <dbReference type="EMBL" id="MFB9897602.1"/>
    </source>
</evidence>
<evidence type="ECO:0000256" key="1">
    <source>
        <dbReference type="SAM" id="Phobius"/>
    </source>
</evidence>
<accession>A0ABV5ZJQ5</accession>
<gene>
    <name evidence="2" type="ORF">ACFFK8_07280</name>
</gene>
<keyword evidence="1" id="KW-0812">Transmembrane</keyword>
<keyword evidence="3" id="KW-1185">Reference proteome</keyword>
<evidence type="ECO:0008006" key="4">
    <source>
        <dbReference type="Google" id="ProtNLM"/>
    </source>
</evidence>
<dbReference type="Proteomes" id="UP001589688">
    <property type="component" value="Unassembled WGS sequence"/>
</dbReference>
<sequence>MDSNFSYYLSALIAIIIGIVIIKKVTSCLFRLVCTAIIIAILVWIYFALT</sequence>
<keyword evidence="1" id="KW-1133">Transmembrane helix</keyword>
<feature type="transmembrane region" description="Helical" evidence="1">
    <location>
        <begin position="6"/>
        <end position="22"/>
    </location>
</feature>
<organism evidence="2 3">
    <name type="scientific">Hallella seregens ATCC 51272</name>
    <dbReference type="NCBI Taxonomy" id="1336250"/>
    <lineage>
        <taxon>Bacteria</taxon>
        <taxon>Pseudomonadati</taxon>
        <taxon>Bacteroidota</taxon>
        <taxon>Bacteroidia</taxon>
        <taxon>Bacteroidales</taxon>
        <taxon>Prevotellaceae</taxon>
        <taxon>Hallella</taxon>
    </lineage>
</organism>
<protein>
    <recommendedName>
        <fullName evidence="4">Sulfate transporter</fullName>
    </recommendedName>
</protein>
<dbReference type="EMBL" id="JBHLZF010000002">
    <property type="protein sequence ID" value="MFB9897602.1"/>
    <property type="molecule type" value="Genomic_DNA"/>
</dbReference>
<keyword evidence="1" id="KW-0472">Membrane</keyword>
<name>A0ABV5ZJQ5_9BACT</name>